<evidence type="ECO:0000313" key="2">
    <source>
        <dbReference type="Proteomes" id="UP000006591"/>
    </source>
</evidence>
<reference evidence="1" key="2">
    <citation type="submission" date="2018-04" db="EMBL/GenBank/DDBJ databases">
        <title>OnivRS2 (Oryza nivara Reference Sequence Version 2).</title>
        <authorList>
            <person name="Zhang J."/>
            <person name="Kudrna D."/>
            <person name="Lee S."/>
            <person name="Talag J."/>
            <person name="Rajasekar S."/>
            <person name="Welchert J."/>
            <person name="Hsing Y.-I."/>
            <person name="Wing R.A."/>
        </authorList>
    </citation>
    <scope>NUCLEOTIDE SEQUENCE [LARGE SCALE GENOMIC DNA]</scope>
    <source>
        <strain evidence="1">SL10</strain>
    </source>
</reference>
<reference evidence="1" key="1">
    <citation type="submission" date="2015-04" db="UniProtKB">
        <authorList>
            <consortium name="EnsemblPlants"/>
        </authorList>
    </citation>
    <scope>IDENTIFICATION</scope>
    <source>
        <strain evidence="1">SL10</strain>
    </source>
</reference>
<dbReference type="HOGENOM" id="CLU_2610242_0_0_1"/>
<dbReference type="Proteomes" id="UP000006591">
    <property type="component" value="Chromosome 12"/>
</dbReference>
<accession>A0A0E0J8H0</accession>
<keyword evidence="2" id="KW-1185">Reference proteome</keyword>
<dbReference type="EnsemblPlants" id="ONIVA12G06970.1">
    <property type="protein sequence ID" value="ONIVA12G06970.1"/>
    <property type="gene ID" value="ONIVA12G06970"/>
</dbReference>
<proteinExistence type="predicted"/>
<dbReference type="OMA" id="AMWEVAA"/>
<dbReference type="Gramene" id="ONIVA12G06970.1">
    <property type="protein sequence ID" value="ONIVA12G06970.1"/>
    <property type="gene ID" value="ONIVA12G06970"/>
</dbReference>
<organism evidence="1">
    <name type="scientific">Oryza nivara</name>
    <name type="common">Indian wild rice</name>
    <name type="synonym">Oryza sativa f. spontanea</name>
    <dbReference type="NCBI Taxonomy" id="4536"/>
    <lineage>
        <taxon>Eukaryota</taxon>
        <taxon>Viridiplantae</taxon>
        <taxon>Streptophyta</taxon>
        <taxon>Embryophyta</taxon>
        <taxon>Tracheophyta</taxon>
        <taxon>Spermatophyta</taxon>
        <taxon>Magnoliopsida</taxon>
        <taxon>Liliopsida</taxon>
        <taxon>Poales</taxon>
        <taxon>Poaceae</taxon>
        <taxon>BOP clade</taxon>
        <taxon>Oryzoideae</taxon>
        <taxon>Oryzeae</taxon>
        <taxon>Oryzinae</taxon>
        <taxon>Oryza</taxon>
    </lineage>
</organism>
<name>A0A0E0J8H0_ORYNI</name>
<dbReference type="AlphaFoldDB" id="A0A0E0J8H0"/>
<sequence>MKVAAVVDTAARELAAGDTARSDGGGAQIHAMAGRIWGSGSRQRGMKVAAVDDVAARELETAVGGDCGCRRR</sequence>
<evidence type="ECO:0000313" key="1">
    <source>
        <dbReference type="EnsemblPlants" id="ONIVA12G06970.1"/>
    </source>
</evidence>
<protein>
    <submittedName>
        <fullName evidence="1">Uncharacterized protein</fullName>
    </submittedName>
</protein>